<name>A0ABV0JZK3_9CYAN</name>
<keyword evidence="3" id="KW-1185">Reference proteome</keyword>
<feature type="compositionally biased region" description="Basic and acidic residues" evidence="1">
    <location>
        <begin position="627"/>
        <end position="637"/>
    </location>
</feature>
<evidence type="ECO:0000256" key="1">
    <source>
        <dbReference type="SAM" id="MobiDB-lite"/>
    </source>
</evidence>
<gene>
    <name evidence="2" type="ORF">NC992_03645</name>
</gene>
<reference evidence="2 3" key="1">
    <citation type="submission" date="2022-04" db="EMBL/GenBank/DDBJ databases">
        <title>Positive selection, recombination, and allopatry shape intraspecific diversity of widespread and dominant cyanobacteria.</title>
        <authorList>
            <person name="Wei J."/>
            <person name="Shu W."/>
            <person name="Hu C."/>
        </authorList>
    </citation>
    <scope>NUCLEOTIDE SEQUENCE [LARGE SCALE GENOMIC DNA]</scope>
    <source>
        <strain evidence="2 3">DQ-A4</strain>
    </source>
</reference>
<evidence type="ECO:0000313" key="2">
    <source>
        <dbReference type="EMBL" id="MEP0945958.1"/>
    </source>
</evidence>
<sequence length="1202" mass="133314">MPLPSPKVDPRTYTELVASAEWLAQCFTGYGFLILKSPLWELPPDWESLSIKALEPLKIEFITISSADDLPPNEEPNKVIVGKIGDSYHIRIFDKDKKQIFDVGKGEFSPGESLRKFLENVFHRKANNQSIPTDSTVKDLLRQLAFPKEGKGLVIVGKDRDSYHLRIFDWAGKQVVDKKIVDEGKDESTHNTILRKQLQDSFDCQLNNQSIDDQTKSKLLKLIQASVGLTLDFQWIPPEDKTDAGRALIRIFGRMASMVTDRLNRVPEKHFLAFLNLIGAQQQPPQPARVPLTAYLVDNSPVGAIVPAHTQITAVSQPGETEEVLFETQEDLVVMRSQLQAAIVHRGKQYCDHRVTATTATGDFSVFEIEQPNTLYIAADQLTTKIDSQEIQLAISNSGNLKGWNWSYWNGEIWQILSTKGVDDKLQLTQPESAPKEWKPPKYKIIEGTEAQWLRGIAPGTLLSPAEIRLIRAETGAIVPDQAFFNTDEIDLSKDFFPLGETPRFNDTFYIASQSLLSIGKSTITINLSKSDPYPFTATISKKKISTPQPSEDVQLQWEAWNGTAWEKISQPNPSNLNDLVAVITLPDQVAPVEVNGEENYWLRARLIAGNYGSEPRFETKTQPTEDATKTKSAEDATKTTTTILEQVAGYFPPSLKSLTLSRSEIKNIAPKEVLNALPSGAFVHPDADTFPLHQEDGLYLGFDRPFPNQSIALYLQIAPSSPGELLKSNPAETPAKLKWEYYGVEAWRSLSVQDGTQNLSQRGMVQFVGPSDFASQALFGRSGYWLRLRLQEGDFQIQPRLQQVLTNTVWAIQATTYQDEVLGSGTGNPSLVLRILHTPILLGQQLLVREPELPSAEEQIAIKKLEGNNAIAISTDASGQPEDIWVRWHEVSDFYASGSRDRHYILDRMIGEIRFGGEGQGMAPPIGRNNIRMARYQSGGGRQGNCGVGTLTALKTTVPYVNRVTNHEPANGGADLESIAVVQESAPKQLRHRDRAVTWQDIEDLTYAASSEIARVKVITPKFDPVVLPWIPNADEQPLPPEGLAEALQQAGTATVLIVPHSPALQPTPSLALIEQVKRYLGDRTSPSLKLQVTEPFWVKVTVTATIAPVSFQAANSLEAAVKAALTDFLHPLTGDTRGRGWSFGRNPHESDLYARIERIPGVSHVESLSIASPIANLATDNRDRFLIYSGQHQITISSPP</sequence>
<organism evidence="2 3">
    <name type="scientific">Leptolyngbya subtilissima DQ-A4</name>
    <dbReference type="NCBI Taxonomy" id="2933933"/>
    <lineage>
        <taxon>Bacteria</taxon>
        <taxon>Bacillati</taxon>
        <taxon>Cyanobacteriota</taxon>
        <taxon>Cyanophyceae</taxon>
        <taxon>Leptolyngbyales</taxon>
        <taxon>Leptolyngbyaceae</taxon>
        <taxon>Leptolyngbya group</taxon>
        <taxon>Leptolyngbya</taxon>
    </lineage>
</organism>
<dbReference type="InterPro" id="IPR011749">
    <property type="entry name" value="CHP02243"/>
</dbReference>
<comment type="caution">
    <text evidence="2">The sequence shown here is derived from an EMBL/GenBank/DDBJ whole genome shotgun (WGS) entry which is preliminary data.</text>
</comment>
<accession>A0ABV0JZK3</accession>
<dbReference type="Proteomes" id="UP001482513">
    <property type="component" value="Unassembled WGS sequence"/>
</dbReference>
<protein>
    <submittedName>
        <fullName evidence="2">Baseplate assembly protein</fullName>
    </submittedName>
</protein>
<evidence type="ECO:0000313" key="3">
    <source>
        <dbReference type="Proteomes" id="UP001482513"/>
    </source>
</evidence>
<proteinExistence type="predicted"/>
<dbReference type="EMBL" id="JAMPKX010000001">
    <property type="protein sequence ID" value="MEP0945958.1"/>
    <property type="molecule type" value="Genomic_DNA"/>
</dbReference>
<dbReference type="RefSeq" id="WP_190699555.1">
    <property type="nucleotide sequence ID" value="NZ_JAMPKX010000001.1"/>
</dbReference>
<feature type="region of interest" description="Disordered" evidence="1">
    <location>
        <begin position="615"/>
        <end position="637"/>
    </location>
</feature>
<dbReference type="NCBIfam" id="TIGR02243">
    <property type="entry name" value="putative baseplate assembly protein"/>
    <property type="match status" value="1"/>
</dbReference>